<reference evidence="13" key="1">
    <citation type="submission" date="2025-08" db="UniProtKB">
        <authorList>
            <consortium name="Ensembl"/>
        </authorList>
    </citation>
    <scope>IDENTIFICATION</scope>
</reference>
<dbReference type="PROSITE" id="PS51456">
    <property type="entry name" value="MYOSIN_MOTOR"/>
    <property type="match status" value="1"/>
</dbReference>
<keyword evidence="14" id="KW-1185">Reference proteome</keyword>
<dbReference type="GO" id="GO:0000146">
    <property type="term" value="F:microfilament motor activity"/>
    <property type="evidence" value="ECO:0007669"/>
    <property type="project" value="TreeGrafter"/>
</dbReference>
<dbReference type="GO" id="GO:0005524">
    <property type="term" value="F:ATP binding"/>
    <property type="evidence" value="ECO:0007669"/>
    <property type="project" value="UniProtKB-UniRule"/>
</dbReference>
<keyword evidence="8 11" id="KW-0505">Motor protein</keyword>
<evidence type="ECO:0000256" key="1">
    <source>
        <dbReference type="ARBA" id="ARBA00004245"/>
    </source>
</evidence>
<evidence type="ECO:0000313" key="13">
    <source>
        <dbReference type="Ensembl" id="ENSPTXP00000010086.1"/>
    </source>
</evidence>
<evidence type="ECO:0000256" key="11">
    <source>
        <dbReference type="PROSITE-ProRule" id="PRU00782"/>
    </source>
</evidence>
<dbReference type="GO" id="GO:0004674">
    <property type="term" value="F:protein serine/threonine kinase activity"/>
    <property type="evidence" value="ECO:0007669"/>
    <property type="project" value="TreeGrafter"/>
</dbReference>
<evidence type="ECO:0000256" key="6">
    <source>
        <dbReference type="ARBA" id="ARBA00022840"/>
    </source>
</evidence>
<dbReference type="PRINTS" id="PR00193">
    <property type="entry name" value="MYOSINHEAVY"/>
</dbReference>
<dbReference type="Gene3D" id="1.20.120.720">
    <property type="entry name" value="Myosin VI head, motor domain, U50 subdomain"/>
    <property type="match status" value="1"/>
</dbReference>
<dbReference type="InterPro" id="IPR001609">
    <property type="entry name" value="Myosin_head_motor_dom-like"/>
</dbReference>
<reference evidence="13" key="2">
    <citation type="submission" date="2025-09" db="UniProtKB">
        <authorList>
            <consortium name="Ensembl"/>
        </authorList>
    </citation>
    <scope>IDENTIFICATION</scope>
</reference>
<evidence type="ECO:0000256" key="9">
    <source>
        <dbReference type="ARBA" id="ARBA00023212"/>
    </source>
</evidence>
<dbReference type="Gene3D" id="1.20.5.4820">
    <property type="match status" value="1"/>
</dbReference>
<accession>A0A670YNE2</accession>
<dbReference type="AlphaFoldDB" id="A0A670YNE2"/>
<evidence type="ECO:0000256" key="2">
    <source>
        <dbReference type="ARBA" id="ARBA00004316"/>
    </source>
</evidence>
<name>A0A670YNE2_PSETE</name>
<feature type="binding site" evidence="11">
    <location>
        <begin position="290"/>
        <end position="297"/>
    </location>
    <ligand>
        <name>ATP</name>
        <dbReference type="ChEBI" id="CHEBI:30616"/>
    </ligand>
</feature>
<dbReference type="Ensembl" id="ENSPTXT00000010428.1">
    <property type="protein sequence ID" value="ENSPTXP00000010086.1"/>
    <property type="gene ID" value="ENSPTXG00000007158.1"/>
</dbReference>
<dbReference type="Pfam" id="PF00063">
    <property type="entry name" value="Myosin_head"/>
    <property type="match status" value="1"/>
</dbReference>
<keyword evidence="7 11" id="KW-0518">Myosin</keyword>
<dbReference type="PANTHER" id="PTHR46256:SF4">
    <property type="entry name" value="MYOSIN-IIIA"/>
    <property type="match status" value="1"/>
</dbReference>
<keyword evidence="9" id="KW-0206">Cytoskeleton</keyword>
<dbReference type="InterPro" id="IPR011009">
    <property type="entry name" value="Kinase-like_dom_sf"/>
</dbReference>
<dbReference type="OMA" id="YQLYIAY"/>
<dbReference type="SUPFAM" id="SSF52540">
    <property type="entry name" value="P-loop containing nucleoside triphosphate hydrolases"/>
    <property type="match status" value="1"/>
</dbReference>
<evidence type="ECO:0000256" key="4">
    <source>
        <dbReference type="ARBA" id="ARBA00022737"/>
    </source>
</evidence>
<keyword evidence="6 11" id="KW-0067">ATP-binding</keyword>
<dbReference type="Gene3D" id="1.20.58.530">
    <property type="match status" value="1"/>
</dbReference>
<dbReference type="InterPro" id="IPR036083">
    <property type="entry name" value="MYSc_Myo3"/>
</dbReference>
<evidence type="ECO:0000313" key="14">
    <source>
        <dbReference type="Proteomes" id="UP000472273"/>
    </source>
</evidence>
<dbReference type="GO" id="GO:0030832">
    <property type="term" value="P:regulation of actin filament length"/>
    <property type="evidence" value="ECO:0007669"/>
    <property type="project" value="TreeGrafter"/>
</dbReference>
<keyword evidence="10" id="KW-0966">Cell projection</keyword>
<comment type="similarity">
    <text evidence="11">Belongs to the TRAFAC class myosin-kinesin ATPase superfamily. Myosin family.</text>
</comment>
<evidence type="ECO:0000256" key="8">
    <source>
        <dbReference type="ARBA" id="ARBA00023175"/>
    </source>
</evidence>
<dbReference type="GO" id="GO:0032426">
    <property type="term" value="C:stereocilium tip"/>
    <property type="evidence" value="ECO:0007669"/>
    <property type="project" value="TreeGrafter"/>
</dbReference>
<feature type="region of interest" description="Actin-binding" evidence="11">
    <location>
        <begin position="770"/>
        <end position="792"/>
    </location>
</feature>
<keyword evidence="11" id="KW-0009">Actin-binding</keyword>
<comment type="subcellular location">
    <subcellularLocation>
        <location evidence="2">Cell projection</location>
    </subcellularLocation>
    <subcellularLocation>
        <location evidence="1">Cytoplasm</location>
        <location evidence="1">Cytoskeleton</location>
    </subcellularLocation>
</comment>
<dbReference type="GO" id="GO:0051491">
    <property type="term" value="P:positive regulation of filopodium assembly"/>
    <property type="evidence" value="ECO:0007669"/>
    <property type="project" value="TreeGrafter"/>
</dbReference>
<dbReference type="GO" id="GO:0001917">
    <property type="term" value="C:photoreceptor inner segment"/>
    <property type="evidence" value="ECO:0007669"/>
    <property type="project" value="TreeGrafter"/>
</dbReference>
<feature type="domain" description="Myosin motor" evidence="12">
    <location>
        <begin position="197"/>
        <end position="889"/>
    </location>
</feature>
<dbReference type="InterPro" id="IPR027417">
    <property type="entry name" value="P-loop_NTPase"/>
</dbReference>
<evidence type="ECO:0000256" key="3">
    <source>
        <dbReference type="ARBA" id="ARBA00022490"/>
    </source>
</evidence>
<dbReference type="InterPro" id="IPR052409">
    <property type="entry name" value="Myosin-III_kinase_activity"/>
</dbReference>
<dbReference type="Proteomes" id="UP000472273">
    <property type="component" value="Unplaced"/>
</dbReference>
<dbReference type="Gene3D" id="1.10.10.820">
    <property type="match status" value="1"/>
</dbReference>
<sequence>RGDMIMVFHYLGGYSFPNLSNTWQIIITISKATYSKFPRSSVRKSKAALKILDPVHIIKRNSFFQGYQHLPENKIIHGDIKANNIILTTEGVKYWILVSCEWALGIKTLSYGGKIPYSSPIPTWNQAPLLALISSCPTSRYFLEIVLLAKFRCSTKDYEKDPGVIDQPQHNFVKQVEDKEYIQQIQLMESINNHQQMGGFFLPLSLNFKQNTISEQLEKNYNRNQIYTYVGDILIAVNPFRNLDLYSTKHSRLYMRAKQTCNPPHIFAMADTAYQSMVTYGSDQCIVISGESGAGKTQSSHLLVQQLTILGKANNKTLQGKIIQVNNLLEAFGNAATIINDNSSRFGKYLEMKFTSKGTVVSAQISEYLLEKSRVICQAGGENNFHIFYYIYAGLAEKKRLDHYKLPENELPSYLQNELLTPMQEVLNNTVYKSKFASIEQCFKVIGFTMEVECVYCVLAAILNVGNIEFSSEVTEYMIDKSIISNPMPLENSASLLFIQANKLQEALTSHCVVTRGETIIQPNTMEKAIDVRDATAKALYGWLFSWIVNHINVLLKPTIGLSDKGLNIGILDIFGFENFKRNSFEQLCINVANEQIQFYFNQNIFAWEQNEYLNEGIDAQIIEYEDNKPLLDIFLQKPMGLLSLLDEESSFPQATDQTLVEKFEDNLKSKYFWRPKRFDLTFGINHYAGQVLYNVNGFLAKNRDTLPADIVILLRSSQNHLIRLLATQSKTGNKSYLAFARPSILYSMHLRETTNTKTQTVASYFRNSLMDLLYKLEVGQPHFVRCIKPNNYRQANKYDKEKVLIQLRYTGILETARIRQQGYSHRILFANFIKRYYFLCYNSSDELPINSATCTAILEKAKLNKWMVGKTKVFLKYYHIEQLNIKRKETMQRIVLIQTYVRKWLHSNRFKRLKEKRQSLELVTWRISEENQPVAKVGDCQEVGRSCQ</sequence>
<evidence type="ECO:0000256" key="7">
    <source>
        <dbReference type="ARBA" id="ARBA00023123"/>
    </source>
</evidence>
<dbReference type="SMART" id="SM00242">
    <property type="entry name" value="MYSc"/>
    <property type="match status" value="1"/>
</dbReference>
<keyword evidence="5 11" id="KW-0547">Nucleotide-binding</keyword>
<keyword evidence="3" id="KW-0963">Cytoplasm</keyword>
<evidence type="ECO:0000256" key="5">
    <source>
        <dbReference type="ARBA" id="ARBA00022741"/>
    </source>
</evidence>
<organism evidence="13 14">
    <name type="scientific">Pseudonaja textilis</name>
    <name type="common">Eastern brown snake</name>
    <dbReference type="NCBI Taxonomy" id="8673"/>
    <lineage>
        <taxon>Eukaryota</taxon>
        <taxon>Metazoa</taxon>
        <taxon>Chordata</taxon>
        <taxon>Craniata</taxon>
        <taxon>Vertebrata</taxon>
        <taxon>Euteleostomi</taxon>
        <taxon>Lepidosauria</taxon>
        <taxon>Squamata</taxon>
        <taxon>Bifurcata</taxon>
        <taxon>Unidentata</taxon>
        <taxon>Episquamata</taxon>
        <taxon>Toxicofera</taxon>
        <taxon>Serpentes</taxon>
        <taxon>Colubroidea</taxon>
        <taxon>Elapidae</taxon>
        <taxon>Hydrophiinae</taxon>
        <taxon>Pseudonaja</taxon>
    </lineage>
</organism>
<keyword evidence="4" id="KW-0677">Repeat</keyword>
<dbReference type="GO" id="GO:0003779">
    <property type="term" value="F:actin binding"/>
    <property type="evidence" value="ECO:0007669"/>
    <property type="project" value="UniProtKB-KW"/>
</dbReference>
<dbReference type="FunFam" id="1.20.58.530:FF:000010">
    <property type="entry name" value="Myosin IIIA"/>
    <property type="match status" value="1"/>
</dbReference>
<dbReference type="GO" id="GO:0032433">
    <property type="term" value="C:filopodium tip"/>
    <property type="evidence" value="ECO:0007669"/>
    <property type="project" value="TreeGrafter"/>
</dbReference>
<protein>
    <submittedName>
        <fullName evidence="13">Myosin IIIA</fullName>
    </submittedName>
</protein>
<dbReference type="GeneTree" id="ENSGT00940000155939"/>
<dbReference type="PANTHER" id="PTHR46256">
    <property type="entry name" value="AGAP011099-PA"/>
    <property type="match status" value="1"/>
</dbReference>
<dbReference type="GO" id="GO:0016459">
    <property type="term" value="C:myosin complex"/>
    <property type="evidence" value="ECO:0007669"/>
    <property type="project" value="UniProtKB-KW"/>
</dbReference>
<dbReference type="SUPFAM" id="SSF56112">
    <property type="entry name" value="Protein kinase-like (PK-like)"/>
    <property type="match status" value="1"/>
</dbReference>
<dbReference type="InterPro" id="IPR036961">
    <property type="entry name" value="Kinesin_motor_dom_sf"/>
</dbReference>
<dbReference type="GO" id="GO:0007605">
    <property type="term" value="P:sensory perception of sound"/>
    <property type="evidence" value="ECO:0007669"/>
    <property type="project" value="TreeGrafter"/>
</dbReference>
<dbReference type="Gene3D" id="3.40.850.10">
    <property type="entry name" value="Kinesin motor domain"/>
    <property type="match status" value="1"/>
</dbReference>
<proteinExistence type="inferred from homology"/>
<gene>
    <name evidence="13" type="primary">MYO3A</name>
</gene>
<dbReference type="CDD" id="cd01379">
    <property type="entry name" value="MYSc_Myo3"/>
    <property type="match status" value="1"/>
</dbReference>
<evidence type="ECO:0000259" key="12">
    <source>
        <dbReference type="PROSITE" id="PS51456"/>
    </source>
</evidence>
<evidence type="ECO:0000256" key="10">
    <source>
        <dbReference type="ARBA" id="ARBA00023273"/>
    </source>
</evidence>